<reference evidence="1" key="1">
    <citation type="submission" date="2022-10" db="EMBL/GenBank/DDBJ databases">
        <title>Culturing micro-colonial fungi from biological soil crusts in the Mojave desert and describing Neophaeococcomyces mojavensis, and introducing the new genera and species Taxawa tesnikishii.</title>
        <authorList>
            <person name="Kurbessoian T."/>
            <person name="Stajich J.E."/>
        </authorList>
    </citation>
    <scope>NUCLEOTIDE SEQUENCE</scope>
    <source>
        <strain evidence="1">JES_112</strain>
    </source>
</reference>
<dbReference type="Proteomes" id="UP001172386">
    <property type="component" value="Unassembled WGS sequence"/>
</dbReference>
<evidence type="ECO:0000313" key="1">
    <source>
        <dbReference type="EMBL" id="KAJ9653587.1"/>
    </source>
</evidence>
<organism evidence="1 2">
    <name type="scientific">Neophaeococcomyces mojaviensis</name>
    <dbReference type="NCBI Taxonomy" id="3383035"/>
    <lineage>
        <taxon>Eukaryota</taxon>
        <taxon>Fungi</taxon>
        <taxon>Dikarya</taxon>
        <taxon>Ascomycota</taxon>
        <taxon>Pezizomycotina</taxon>
        <taxon>Eurotiomycetes</taxon>
        <taxon>Chaetothyriomycetidae</taxon>
        <taxon>Chaetothyriales</taxon>
        <taxon>Chaetothyriales incertae sedis</taxon>
        <taxon>Neophaeococcomyces</taxon>
    </lineage>
</organism>
<proteinExistence type="predicted"/>
<name>A0ACC3A0T4_9EURO</name>
<dbReference type="EMBL" id="JAPDRQ010000149">
    <property type="protein sequence ID" value="KAJ9653587.1"/>
    <property type="molecule type" value="Genomic_DNA"/>
</dbReference>
<evidence type="ECO:0000313" key="2">
    <source>
        <dbReference type="Proteomes" id="UP001172386"/>
    </source>
</evidence>
<sequence length="592" mass="66448">MFLDLVLEFFRSYLGLFLLWGVGSWLAYNRYAYGLNHIPGPKLASLTNFWRLFVVYGRRAELEYIRLHEKYGSLVRLGPNLVSVSDASAIPVIYALNAGFIKSDFYKVQQTLAKGQPLLTLFTSTDEGYHSKLRRAVSNAYAMSTLVQSEPYIDSTTTEFIRQIQSRFADKPGKICDLGFWLQLFAFDVIGELTYSKRLGFIENGIDVEGIISSIEGMLDYAAVVGQMPGLDKLLIKNPIRKFCSKLGLLNSNTYMVSFARKRLDERVDPLTGLEKLEAKLVTDPPRRDFLSRFLEAHKKDPDMITNQRVLALTVANVFAGSDTTAISLRAVFYYLLKNPADMQSLLNEIFEQKRNGKFARADGLVDWKVVRELPFLDAVVKEALRCHPATGLPLERITPKAGITVCGKFIPGGTIIGCNAWTVHNDASVFGEAPKEFRPRRWIDASQDQRRLMENSILTFGAGSRTCIGKNISLLEMYKLIPAFLMKFQVSQEGTFCAISGHYNSLSAFQNGTKALSSTWATPLKLGVQNIVCDGSSAAAEVKAENTVCKNRLPFTTEYRWVCSFNDENKIVKINAYMDTDLVTRVIEQNS</sequence>
<comment type="caution">
    <text evidence="1">The sequence shown here is derived from an EMBL/GenBank/DDBJ whole genome shotgun (WGS) entry which is preliminary data.</text>
</comment>
<accession>A0ACC3A0T4</accession>
<protein>
    <submittedName>
        <fullName evidence="1">Uncharacterized protein</fullName>
    </submittedName>
</protein>
<keyword evidence="2" id="KW-1185">Reference proteome</keyword>
<gene>
    <name evidence="1" type="ORF">H2198_007251</name>
</gene>